<dbReference type="PANTHER" id="PTHR30537">
    <property type="entry name" value="HTH-TYPE TRANSCRIPTIONAL REGULATOR"/>
    <property type="match status" value="1"/>
</dbReference>
<dbReference type="Gene3D" id="3.40.190.10">
    <property type="entry name" value="Periplasmic binding protein-like II"/>
    <property type="match status" value="2"/>
</dbReference>
<dbReference type="RefSeq" id="WP_019950514.1">
    <property type="nucleotide sequence ID" value="NZ_JBHLVX010000022.1"/>
</dbReference>
<evidence type="ECO:0000256" key="2">
    <source>
        <dbReference type="ARBA" id="ARBA00023015"/>
    </source>
</evidence>
<evidence type="ECO:0000313" key="6">
    <source>
        <dbReference type="EMBL" id="MFC0267653.1"/>
    </source>
</evidence>
<dbReference type="Pfam" id="PF00126">
    <property type="entry name" value="HTH_1"/>
    <property type="match status" value="1"/>
</dbReference>
<evidence type="ECO:0000259" key="5">
    <source>
        <dbReference type="PROSITE" id="PS50931"/>
    </source>
</evidence>
<dbReference type="PANTHER" id="PTHR30537:SF5">
    <property type="entry name" value="HTH-TYPE TRANSCRIPTIONAL ACTIVATOR TTDR-RELATED"/>
    <property type="match status" value="1"/>
</dbReference>
<proteinExistence type="inferred from homology"/>
<dbReference type="PROSITE" id="PS50931">
    <property type="entry name" value="HTH_LYSR"/>
    <property type="match status" value="1"/>
</dbReference>
<dbReference type="PRINTS" id="PR00039">
    <property type="entry name" value="HTHLYSR"/>
</dbReference>
<gene>
    <name evidence="6" type="ORF">ACFFHW_06530</name>
</gene>
<protein>
    <submittedName>
        <fullName evidence="6">LysR substrate-binding domain-containing protein</fullName>
    </submittedName>
</protein>
<evidence type="ECO:0000256" key="4">
    <source>
        <dbReference type="ARBA" id="ARBA00023163"/>
    </source>
</evidence>
<evidence type="ECO:0000256" key="1">
    <source>
        <dbReference type="ARBA" id="ARBA00009437"/>
    </source>
</evidence>
<sequence>MRMSPLPPLNTLIAFEAAVRHMSFTRAATELNLSQSAVSRQITDLEQFLGRTLFIRQQRQLLLTRAGEIYAHQVRDMLETCTHATAEVMKSVGENELTVACTPGVAQFWMTPQLSRFRREHPDIQLRLIVRKDFASLSSFEFDLGVYYLPGSTLHGFDTTLLIPEEVHPVCSPGYLAACRRRLGLDSSELLGPAQLNAETLLVLEDSRSIWLSWPQWFACNGLLEPRLHHNTMTSNHYPSLIEMAALGDGIALGWRHIIDSQIATGRLVRASHHSASHGQGYYLITPAERHRNHATRLLHRWLLAKAPDRA</sequence>
<name>A0ABV6G1W4_9GAMM</name>
<keyword evidence="3" id="KW-0238">DNA-binding</keyword>
<organism evidence="6 7">
    <name type="scientific">Kushneria aurantia</name>
    <dbReference type="NCBI Taxonomy" id="504092"/>
    <lineage>
        <taxon>Bacteria</taxon>
        <taxon>Pseudomonadati</taxon>
        <taxon>Pseudomonadota</taxon>
        <taxon>Gammaproteobacteria</taxon>
        <taxon>Oceanospirillales</taxon>
        <taxon>Halomonadaceae</taxon>
        <taxon>Kushneria</taxon>
    </lineage>
</organism>
<dbReference type="InterPro" id="IPR036388">
    <property type="entry name" value="WH-like_DNA-bd_sf"/>
</dbReference>
<dbReference type="CDD" id="cd08432">
    <property type="entry name" value="PBP2_GcdR_TrpI_HvrB_AmpR_like"/>
    <property type="match status" value="1"/>
</dbReference>
<dbReference type="Pfam" id="PF03466">
    <property type="entry name" value="LysR_substrate"/>
    <property type="match status" value="1"/>
</dbReference>
<dbReference type="InterPro" id="IPR036390">
    <property type="entry name" value="WH_DNA-bd_sf"/>
</dbReference>
<comment type="similarity">
    <text evidence="1">Belongs to the LysR transcriptional regulatory family.</text>
</comment>
<dbReference type="InterPro" id="IPR000847">
    <property type="entry name" value="LysR_HTH_N"/>
</dbReference>
<dbReference type="SUPFAM" id="SSF53850">
    <property type="entry name" value="Periplasmic binding protein-like II"/>
    <property type="match status" value="1"/>
</dbReference>
<reference evidence="6 7" key="1">
    <citation type="submission" date="2024-09" db="EMBL/GenBank/DDBJ databases">
        <authorList>
            <person name="Sun Q."/>
            <person name="Mori K."/>
        </authorList>
    </citation>
    <scope>NUCLEOTIDE SEQUENCE [LARGE SCALE GENOMIC DNA]</scope>
    <source>
        <strain evidence="6 7">CCM 7415</strain>
    </source>
</reference>
<evidence type="ECO:0000256" key="3">
    <source>
        <dbReference type="ARBA" id="ARBA00023125"/>
    </source>
</evidence>
<dbReference type="Gene3D" id="1.10.10.10">
    <property type="entry name" value="Winged helix-like DNA-binding domain superfamily/Winged helix DNA-binding domain"/>
    <property type="match status" value="1"/>
</dbReference>
<keyword evidence="4" id="KW-0804">Transcription</keyword>
<dbReference type="EMBL" id="JBHLVX010000022">
    <property type="protein sequence ID" value="MFC0267653.1"/>
    <property type="molecule type" value="Genomic_DNA"/>
</dbReference>
<dbReference type="InterPro" id="IPR005119">
    <property type="entry name" value="LysR_subst-bd"/>
</dbReference>
<feature type="domain" description="HTH lysR-type" evidence="5">
    <location>
        <begin position="7"/>
        <end position="64"/>
    </location>
</feature>
<dbReference type="SUPFAM" id="SSF46785">
    <property type="entry name" value="Winged helix' DNA-binding domain"/>
    <property type="match status" value="1"/>
</dbReference>
<keyword evidence="2" id="KW-0805">Transcription regulation</keyword>
<accession>A0ABV6G1W4</accession>
<comment type="caution">
    <text evidence="6">The sequence shown here is derived from an EMBL/GenBank/DDBJ whole genome shotgun (WGS) entry which is preliminary data.</text>
</comment>
<evidence type="ECO:0000313" key="7">
    <source>
        <dbReference type="Proteomes" id="UP001589814"/>
    </source>
</evidence>
<dbReference type="Proteomes" id="UP001589814">
    <property type="component" value="Unassembled WGS sequence"/>
</dbReference>
<keyword evidence="7" id="KW-1185">Reference proteome</keyword>
<dbReference type="InterPro" id="IPR058163">
    <property type="entry name" value="LysR-type_TF_proteobact-type"/>
</dbReference>